<gene>
    <name evidence="2" type="ORF">LARSCL_LOCUS16851</name>
</gene>
<dbReference type="AlphaFoldDB" id="A0AAV2B5U5"/>
<dbReference type="EMBL" id="CAXIEN010000273">
    <property type="protein sequence ID" value="CAL1291030.1"/>
    <property type="molecule type" value="Genomic_DNA"/>
</dbReference>
<dbReference type="SUPFAM" id="SSF54695">
    <property type="entry name" value="POZ domain"/>
    <property type="match status" value="1"/>
</dbReference>
<comment type="caution">
    <text evidence="2">The sequence shown here is derived from an EMBL/GenBank/DDBJ whole genome shotgun (WGS) entry which is preliminary data.</text>
</comment>
<reference evidence="2 3" key="1">
    <citation type="submission" date="2024-04" db="EMBL/GenBank/DDBJ databases">
        <authorList>
            <person name="Rising A."/>
            <person name="Reimegard J."/>
            <person name="Sonavane S."/>
            <person name="Akerstrom W."/>
            <person name="Nylinder S."/>
            <person name="Hedman E."/>
            <person name="Kallberg Y."/>
        </authorList>
    </citation>
    <scope>NUCLEOTIDE SEQUENCE [LARGE SCALE GENOMIC DNA]</scope>
</reference>
<protein>
    <recommendedName>
        <fullName evidence="1">BTB domain-containing protein</fullName>
    </recommendedName>
</protein>
<proteinExistence type="predicted"/>
<organism evidence="2 3">
    <name type="scientific">Larinioides sclopetarius</name>
    <dbReference type="NCBI Taxonomy" id="280406"/>
    <lineage>
        <taxon>Eukaryota</taxon>
        <taxon>Metazoa</taxon>
        <taxon>Ecdysozoa</taxon>
        <taxon>Arthropoda</taxon>
        <taxon>Chelicerata</taxon>
        <taxon>Arachnida</taxon>
        <taxon>Araneae</taxon>
        <taxon>Araneomorphae</taxon>
        <taxon>Entelegynae</taxon>
        <taxon>Araneoidea</taxon>
        <taxon>Araneidae</taxon>
        <taxon>Larinioides</taxon>
    </lineage>
</organism>
<dbReference type="Gene3D" id="3.30.710.10">
    <property type="entry name" value="Potassium Channel Kv1.1, Chain A"/>
    <property type="match status" value="1"/>
</dbReference>
<feature type="domain" description="BTB" evidence="1">
    <location>
        <begin position="380"/>
        <end position="447"/>
    </location>
</feature>
<dbReference type="InterPro" id="IPR011333">
    <property type="entry name" value="SKP1/BTB/POZ_sf"/>
</dbReference>
<evidence type="ECO:0000313" key="3">
    <source>
        <dbReference type="Proteomes" id="UP001497382"/>
    </source>
</evidence>
<dbReference type="Gene3D" id="1.25.40.420">
    <property type="match status" value="1"/>
</dbReference>
<sequence length="543" mass="63769">MSFEPSTITDGYLFTWNIENIHFISEERIISPVFITSNLENLEWNMEFFRLHIYLKRIESRRKVNIPEIEVDLSAVSSNGSNYLFTDTKFDKGFHWVLPRTWFDCETLTIHCHMRKPHERNESLIQFSLLTVIQTEHRVGIWKVENFKLLMKSTPKNYALESAGKQLPPIVLTGEKCDKYPDSVEDLSNSIQKYEFKETDEKRLSSIMPPRQIFKIKVTVPDYARYKMIFLICKISCLTEDGEIKFLTERTFFFKYLPLFLSFSQYCVPPDRNSDILLTVKDIDLNNGDLSLICDFIISNGEGKSVIRESSYLQNNYKFITNSQFLKSSITEENNTSDTNIPKEGTRERKHDLKNIQEFQQHTERHEEDLNYEYLNKKYCDVILTTENKTFPVHKCILCLKSPVFKTMFQTDMRETANKKVDIDDLDRDTLCRFLLFLYTEKLENQNWEVATKMYYAADKYQVTSLKSECSSFLKSHLSMSNVCEALSLADLHQDENLKSACSDFILNQNAAKMFSSEKWKDFTVSNPVLSADILQKYFLYRN</sequence>
<dbReference type="Pfam" id="PF00651">
    <property type="entry name" value="BTB"/>
    <property type="match status" value="1"/>
</dbReference>
<dbReference type="Proteomes" id="UP001497382">
    <property type="component" value="Unassembled WGS sequence"/>
</dbReference>
<dbReference type="CDD" id="cd18186">
    <property type="entry name" value="BTB_POZ_ZBTB_KLHL-like"/>
    <property type="match status" value="1"/>
</dbReference>
<keyword evidence="3" id="KW-1185">Reference proteome</keyword>
<dbReference type="PANTHER" id="PTHR24413">
    <property type="entry name" value="SPECKLE-TYPE POZ PROTEIN"/>
    <property type="match status" value="1"/>
</dbReference>
<dbReference type="SMART" id="SM00225">
    <property type="entry name" value="BTB"/>
    <property type="match status" value="1"/>
</dbReference>
<dbReference type="PROSITE" id="PS50097">
    <property type="entry name" value="BTB"/>
    <property type="match status" value="1"/>
</dbReference>
<dbReference type="InterPro" id="IPR000210">
    <property type="entry name" value="BTB/POZ_dom"/>
</dbReference>
<accession>A0AAV2B5U5</accession>
<name>A0AAV2B5U5_9ARAC</name>
<evidence type="ECO:0000313" key="2">
    <source>
        <dbReference type="EMBL" id="CAL1291030.1"/>
    </source>
</evidence>
<evidence type="ECO:0000259" key="1">
    <source>
        <dbReference type="PROSITE" id="PS50097"/>
    </source>
</evidence>